<protein>
    <submittedName>
        <fullName evidence="4">GNAT family N-acetyltransferase</fullName>
    </submittedName>
</protein>
<name>A0A5R9G2H4_9ACTN</name>
<keyword evidence="5" id="KW-1185">Reference proteome</keyword>
<evidence type="ECO:0000256" key="1">
    <source>
        <dbReference type="ARBA" id="ARBA00022679"/>
    </source>
</evidence>
<dbReference type="Gene3D" id="3.40.630.30">
    <property type="match status" value="1"/>
</dbReference>
<gene>
    <name evidence="4" type="ORF">FE633_05955</name>
</gene>
<evidence type="ECO:0000313" key="4">
    <source>
        <dbReference type="EMBL" id="TLS47093.1"/>
    </source>
</evidence>
<dbReference type="InterPro" id="IPR016181">
    <property type="entry name" value="Acyl_CoA_acyltransferase"/>
</dbReference>
<dbReference type="SUPFAM" id="SSF55729">
    <property type="entry name" value="Acyl-CoA N-acyltransferases (Nat)"/>
    <property type="match status" value="1"/>
</dbReference>
<evidence type="ECO:0000313" key="5">
    <source>
        <dbReference type="Proteomes" id="UP000305906"/>
    </source>
</evidence>
<dbReference type="PANTHER" id="PTHR43877">
    <property type="entry name" value="AMINOALKYLPHOSPHONATE N-ACETYLTRANSFERASE-RELATED-RELATED"/>
    <property type="match status" value="1"/>
</dbReference>
<dbReference type="InterPro" id="IPR000182">
    <property type="entry name" value="GNAT_dom"/>
</dbReference>
<evidence type="ECO:0000259" key="3">
    <source>
        <dbReference type="PROSITE" id="PS51186"/>
    </source>
</evidence>
<dbReference type="CDD" id="cd04301">
    <property type="entry name" value="NAT_SF"/>
    <property type="match status" value="1"/>
</dbReference>
<organism evidence="4 5">
    <name type="scientific">Streptomyces montanus</name>
    <dbReference type="NCBI Taxonomy" id="2580423"/>
    <lineage>
        <taxon>Bacteria</taxon>
        <taxon>Bacillati</taxon>
        <taxon>Actinomycetota</taxon>
        <taxon>Actinomycetes</taxon>
        <taxon>Kitasatosporales</taxon>
        <taxon>Streptomycetaceae</taxon>
        <taxon>Streptomyces</taxon>
    </lineage>
</organism>
<sequence length="156" mass="17317">MNLLPFTAAHAITVASWPASATEVAMWCGQREFPVTEGTVLGWQRDDDVAARVLVEGERVVAYGELWFDAEEDEVELARIIVAPEARGRGLGRVLVRGLLSEAESAGHSDVFMRVHPDNDRALRCYRGAGFVTVDPDLAKAWNTLQPVAYVWLRHE</sequence>
<dbReference type="RefSeq" id="WP_138044008.1">
    <property type="nucleotide sequence ID" value="NZ_VBZC01000005.1"/>
</dbReference>
<keyword evidence="2" id="KW-0012">Acyltransferase</keyword>
<dbReference type="Proteomes" id="UP000305906">
    <property type="component" value="Unassembled WGS sequence"/>
</dbReference>
<comment type="caution">
    <text evidence="4">The sequence shown here is derived from an EMBL/GenBank/DDBJ whole genome shotgun (WGS) entry which is preliminary data.</text>
</comment>
<dbReference type="PROSITE" id="PS51186">
    <property type="entry name" value="GNAT"/>
    <property type="match status" value="1"/>
</dbReference>
<reference evidence="4 5" key="1">
    <citation type="submission" date="2019-05" db="EMBL/GenBank/DDBJ databases">
        <title>Streptomyces sp. NEAU-C151, a novel actinomycete isolated from soil.</title>
        <authorList>
            <person name="Han L."/>
            <person name="Jiang H."/>
        </authorList>
    </citation>
    <scope>NUCLEOTIDE SEQUENCE [LARGE SCALE GENOMIC DNA]</scope>
    <source>
        <strain evidence="4 5">NEAU-C151</strain>
    </source>
</reference>
<dbReference type="EMBL" id="VBZC01000005">
    <property type="protein sequence ID" value="TLS47093.1"/>
    <property type="molecule type" value="Genomic_DNA"/>
</dbReference>
<dbReference type="GO" id="GO:0016747">
    <property type="term" value="F:acyltransferase activity, transferring groups other than amino-acyl groups"/>
    <property type="evidence" value="ECO:0007669"/>
    <property type="project" value="InterPro"/>
</dbReference>
<accession>A0A5R9G2H4</accession>
<dbReference type="Pfam" id="PF00583">
    <property type="entry name" value="Acetyltransf_1"/>
    <property type="match status" value="1"/>
</dbReference>
<proteinExistence type="predicted"/>
<dbReference type="InterPro" id="IPR050832">
    <property type="entry name" value="Bact_Acetyltransf"/>
</dbReference>
<dbReference type="AlphaFoldDB" id="A0A5R9G2H4"/>
<evidence type="ECO:0000256" key="2">
    <source>
        <dbReference type="ARBA" id="ARBA00023315"/>
    </source>
</evidence>
<keyword evidence="1 4" id="KW-0808">Transferase</keyword>
<feature type="domain" description="N-acetyltransferase" evidence="3">
    <location>
        <begin position="12"/>
        <end position="156"/>
    </location>
</feature>